<evidence type="ECO:0000256" key="1">
    <source>
        <dbReference type="SAM" id="Phobius"/>
    </source>
</evidence>
<dbReference type="AlphaFoldDB" id="A0ABD5Y6S2"/>
<dbReference type="InterPro" id="IPR055957">
    <property type="entry name" value="DUF7535"/>
</dbReference>
<reference evidence="3" key="1">
    <citation type="journal article" date="2014" name="Int. J. Syst. Evol. Microbiol.">
        <title>Complete genome sequence of Corynebacterium casei LMG S-19264T (=DSM 44701T), isolated from a smear-ripened cheese.</title>
        <authorList>
            <consortium name="US DOE Joint Genome Institute (JGI-PGF)"/>
            <person name="Walter F."/>
            <person name="Albersmeier A."/>
            <person name="Kalinowski J."/>
            <person name="Ruckert C."/>
        </authorList>
    </citation>
    <scope>NUCLEOTIDE SEQUENCE [LARGE SCALE GENOMIC DNA]</scope>
    <source>
        <strain evidence="3">NBRC 111756</strain>
    </source>
</reference>
<evidence type="ECO:0000313" key="2">
    <source>
        <dbReference type="EMBL" id="MFC7143011.1"/>
    </source>
</evidence>
<keyword evidence="4" id="KW-1185">Reference proteome</keyword>
<keyword evidence="1" id="KW-0472">Membrane</keyword>
<sequence>MDTTSKMRGLHPNAEMSFIGYAIAAVILVGMLPLLPFFLLWLLVDRITGGREQQNY</sequence>
<dbReference type="Proteomes" id="UP001596432">
    <property type="component" value="Unassembled WGS sequence"/>
</dbReference>
<dbReference type="EMBL" id="JBHTAS010000003">
    <property type="protein sequence ID" value="MFC7143112.1"/>
    <property type="molecule type" value="Genomic_DNA"/>
</dbReference>
<proteinExistence type="predicted"/>
<keyword evidence="1" id="KW-1133">Transmembrane helix</keyword>
<reference evidence="3" key="3">
    <citation type="submission" date="2024-09" db="EMBL/GenBank/DDBJ databases">
        <authorList>
            <person name="Sun Q."/>
        </authorList>
    </citation>
    <scope>NUCLEOTIDE SEQUENCE</scope>
    <source>
        <strain evidence="3">NBRC 111756</strain>
    </source>
</reference>
<evidence type="ECO:0000313" key="4">
    <source>
        <dbReference type="Proteomes" id="UP001596432"/>
    </source>
</evidence>
<organism evidence="3 4">
    <name type="scientific">Halosimplex aquaticum</name>
    <dbReference type="NCBI Taxonomy" id="3026162"/>
    <lineage>
        <taxon>Archaea</taxon>
        <taxon>Methanobacteriati</taxon>
        <taxon>Methanobacteriota</taxon>
        <taxon>Stenosarchaea group</taxon>
        <taxon>Halobacteria</taxon>
        <taxon>Halobacteriales</taxon>
        <taxon>Haloarculaceae</taxon>
        <taxon>Halosimplex</taxon>
    </lineage>
</organism>
<gene>
    <name evidence="2" type="ORF">ACFQMA_24720</name>
    <name evidence="3" type="ORF">ACFQMA_25265</name>
</gene>
<dbReference type="Pfam" id="PF24379">
    <property type="entry name" value="DUF7535"/>
    <property type="match status" value="1"/>
</dbReference>
<keyword evidence="1" id="KW-0812">Transmembrane</keyword>
<accession>A0ABD5Y6S2</accession>
<comment type="caution">
    <text evidence="3">The sequence shown here is derived from an EMBL/GenBank/DDBJ whole genome shotgun (WGS) entry which is preliminary data.</text>
</comment>
<reference evidence="4" key="2">
    <citation type="journal article" date="2019" name="Int. J. Syst. Evol. Microbiol.">
        <title>The Global Catalogue of Microorganisms (GCM) 10K type strain sequencing project: providing services to taxonomists for standard genome sequencing and annotation.</title>
        <authorList>
            <consortium name="The Broad Institute Genomics Platform"/>
            <consortium name="The Broad Institute Genome Sequencing Center for Infectious Disease"/>
            <person name="Wu L."/>
            <person name="Ma J."/>
        </authorList>
    </citation>
    <scope>NUCLEOTIDE SEQUENCE [LARGE SCALE GENOMIC DNA]</scope>
    <source>
        <strain evidence="4">XZYJT29</strain>
    </source>
</reference>
<dbReference type="RefSeq" id="WP_382261913.1">
    <property type="nucleotide sequence ID" value="NZ_JBHTAS010000003.1"/>
</dbReference>
<protein>
    <submittedName>
        <fullName evidence="3">Uncharacterized protein</fullName>
    </submittedName>
</protein>
<evidence type="ECO:0000313" key="3">
    <source>
        <dbReference type="EMBL" id="MFC7143112.1"/>
    </source>
</evidence>
<dbReference type="EMBL" id="JBHTAS010000003">
    <property type="protein sequence ID" value="MFC7143011.1"/>
    <property type="molecule type" value="Genomic_DNA"/>
</dbReference>
<name>A0ABD5Y6S2_9EURY</name>
<feature type="transmembrane region" description="Helical" evidence="1">
    <location>
        <begin position="20"/>
        <end position="44"/>
    </location>
</feature>